<dbReference type="Proteomes" id="UP000011592">
    <property type="component" value="Unassembled WGS sequence"/>
</dbReference>
<evidence type="ECO:0000313" key="2">
    <source>
        <dbReference type="Proteomes" id="UP000011592"/>
    </source>
</evidence>
<dbReference type="EMBL" id="AOIJ01000010">
    <property type="protein sequence ID" value="ELY85047.1"/>
    <property type="molecule type" value="Genomic_DNA"/>
</dbReference>
<evidence type="ECO:0000313" key="1">
    <source>
        <dbReference type="EMBL" id="ELY85047.1"/>
    </source>
</evidence>
<dbReference type="Gene3D" id="1.10.10.10">
    <property type="entry name" value="Winged helix-like DNA-binding domain superfamily/Winged helix DNA-binding domain"/>
    <property type="match status" value="1"/>
</dbReference>
<gene>
    <name evidence="1" type="ORF">C486_00275</name>
</gene>
<sequence>FRIMRRKRGAWMNKASDPVLEFLDEHGIAAPVSVFDIELDPSRSSISRAVDDLEAYGLIERPPDYNTHFQITDLGREYLEGDVDATNLERDDVGDA</sequence>
<proteinExistence type="predicted"/>
<accession>L9ZHJ5</accession>
<dbReference type="SUPFAM" id="SSF46785">
    <property type="entry name" value="Winged helix' DNA-binding domain"/>
    <property type="match status" value="1"/>
</dbReference>
<reference evidence="1 2" key="1">
    <citation type="journal article" date="2014" name="PLoS Genet.">
        <title>Phylogenetically driven sequencing of extremely halophilic archaea reveals strategies for static and dynamic osmo-response.</title>
        <authorList>
            <person name="Becker E.A."/>
            <person name="Seitzer P.M."/>
            <person name="Tritt A."/>
            <person name="Larsen D."/>
            <person name="Krusor M."/>
            <person name="Yao A.I."/>
            <person name="Wu D."/>
            <person name="Madern D."/>
            <person name="Eisen J.A."/>
            <person name="Darling A.E."/>
            <person name="Facciotti M.T."/>
        </authorList>
    </citation>
    <scope>NUCLEOTIDE SEQUENCE [LARGE SCALE GENOMIC DNA]</scope>
    <source>
        <strain evidence="1 2">JCM 14663</strain>
    </source>
</reference>
<organism evidence="1 2">
    <name type="scientific">Natrinema gari JCM 14663</name>
    <dbReference type="NCBI Taxonomy" id="1230459"/>
    <lineage>
        <taxon>Archaea</taxon>
        <taxon>Methanobacteriati</taxon>
        <taxon>Methanobacteriota</taxon>
        <taxon>Stenosarchaea group</taxon>
        <taxon>Halobacteria</taxon>
        <taxon>Halobacteriales</taxon>
        <taxon>Natrialbaceae</taxon>
        <taxon>Natrinema</taxon>
    </lineage>
</organism>
<feature type="non-terminal residue" evidence="1">
    <location>
        <position position="1"/>
    </location>
</feature>
<evidence type="ECO:0008006" key="3">
    <source>
        <dbReference type="Google" id="ProtNLM"/>
    </source>
</evidence>
<keyword evidence="2" id="KW-1185">Reference proteome</keyword>
<protein>
    <recommendedName>
        <fullName evidence="3">MarR family transcriptional regulator</fullName>
    </recommendedName>
</protein>
<name>L9ZHJ5_9EURY</name>
<dbReference type="AlphaFoldDB" id="L9ZHJ5"/>
<dbReference type="PATRIC" id="fig|1230459.4.peg.53"/>
<dbReference type="InterPro" id="IPR036388">
    <property type="entry name" value="WH-like_DNA-bd_sf"/>
</dbReference>
<dbReference type="InterPro" id="IPR036390">
    <property type="entry name" value="WH_DNA-bd_sf"/>
</dbReference>
<dbReference type="RefSeq" id="WP_008451636.1">
    <property type="nucleotide sequence ID" value="NZ_AOIJ01000010.1"/>
</dbReference>
<comment type="caution">
    <text evidence="1">The sequence shown here is derived from an EMBL/GenBank/DDBJ whole genome shotgun (WGS) entry which is preliminary data.</text>
</comment>